<dbReference type="AlphaFoldDB" id="A0A2S2NDV4"/>
<sequence length="146" mass="15388">MYKTLIYICTTKKGPFYPQFSFILAAYFSSGVTHARSIVSFSPGCGSYTCSVRIHNGKILCVIIIQTAAVTPSAGWTLADPFLCFLLKAGRPLLSPAAAAAAAAARELCCWSPSVGSSFLLLAASASWCFPVFFDGLRSTSLAGAV</sequence>
<gene>
    <name evidence="1" type="ORF">g.174112</name>
</gene>
<proteinExistence type="predicted"/>
<name>A0A2S2NDV4_SCHGA</name>
<evidence type="ECO:0000313" key="1">
    <source>
        <dbReference type="EMBL" id="MBY15404.1"/>
    </source>
</evidence>
<protein>
    <submittedName>
        <fullName evidence="1">Uncharacterized protein</fullName>
    </submittedName>
</protein>
<organism evidence="1">
    <name type="scientific">Schizaphis graminum</name>
    <name type="common">Green bug aphid</name>
    <dbReference type="NCBI Taxonomy" id="13262"/>
    <lineage>
        <taxon>Eukaryota</taxon>
        <taxon>Metazoa</taxon>
        <taxon>Ecdysozoa</taxon>
        <taxon>Arthropoda</taxon>
        <taxon>Hexapoda</taxon>
        <taxon>Insecta</taxon>
        <taxon>Pterygota</taxon>
        <taxon>Neoptera</taxon>
        <taxon>Paraneoptera</taxon>
        <taxon>Hemiptera</taxon>
        <taxon>Sternorrhyncha</taxon>
        <taxon>Aphidomorpha</taxon>
        <taxon>Aphidoidea</taxon>
        <taxon>Aphididae</taxon>
        <taxon>Aphidini</taxon>
        <taxon>Schizaphis</taxon>
    </lineage>
</organism>
<accession>A0A2S2NDV4</accession>
<reference evidence="1" key="1">
    <citation type="submission" date="2018-04" db="EMBL/GenBank/DDBJ databases">
        <title>Transcriptome of Schizaphis graminum biotype I.</title>
        <authorList>
            <person name="Scully E.D."/>
            <person name="Geib S.M."/>
            <person name="Palmer N.A."/>
            <person name="Koch K."/>
            <person name="Bradshaw J."/>
            <person name="Heng-Moss T."/>
            <person name="Sarath G."/>
        </authorList>
    </citation>
    <scope>NUCLEOTIDE SEQUENCE</scope>
</reference>
<dbReference type="EMBL" id="GGMR01002785">
    <property type="protein sequence ID" value="MBY15404.1"/>
    <property type="molecule type" value="Transcribed_RNA"/>
</dbReference>